<reference evidence="1 2" key="1">
    <citation type="submission" date="2018-03" db="EMBL/GenBank/DDBJ databases">
        <title>Genomic Encyclopedia of Archaeal and Bacterial Type Strains, Phase II (KMG-II): from individual species to whole genera.</title>
        <authorList>
            <person name="Goeker M."/>
        </authorList>
    </citation>
    <scope>NUCLEOTIDE SEQUENCE [LARGE SCALE GENOMIC DNA]</scope>
    <source>
        <strain evidence="1 2">DSM 19711</strain>
    </source>
</reference>
<dbReference type="AlphaFoldDB" id="A0A2T0R8Q7"/>
<evidence type="ECO:0000313" key="2">
    <source>
        <dbReference type="Proteomes" id="UP000238083"/>
    </source>
</evidence>
<name>A0A2T0R8Q7_9ACTN</name>
<dbReference type="RefSeq" id="WP_106208422.1">
    <property type="nucleotide sequence ID" value="NZ_PVZF01000002.1"/>
</dbReference>
<dbReference type="OrthoDB" id="2644341at2"/>
<proteinExistence type="predicted"/>
<sequence>MRRRSAPRSAAQLELRPEFLARPGRRAVVLGGLLGGVVTGALAGCSGNSSGETGGKTVLTIGDEPTPDQAANLKIYRDNVASFQAAHPDVVLKTEQTTWDAQTFQTKLAGGTLPDVLSVPFTEGRSLAQAGQVADLGDVLESTGLAAKLNPQTLRIGQASDGRTFGVPVAAYSMGLALNRALFRQAGLDPDRPPATWDEVRAAAAQITQRTGVPGFGQMTSDNTGGWVLTAQTYSRGGSVVDEDGGRTTLAGPTRDALDLLHRMRFTDGSIGANALYDHPGAAEAFAAGKFAMYVIAPDVYTAIVVNSGFPAQDFGSGPLPQGGATPAGTLAGGTLQVVSPRADDARRKAAVQWIEWLYLRQYTSQEQAVDTAQAAADSGGAVGLPGLSVLSDESYAQYQRWIEPYVNVPVANFTAYAQALPTIPILPEPAKNAQAVYAALDPVVQSVLTRSDADPAALLKAAGTTIDAQLAR</sequence>
<accession>A0A2T0R8Q7</accession>
<gene>
    <name evidence="1" type="ORF">CLV37_102526</name>
</gene>
<organism evidence="1 2">
    <name type="scientific">Kineococcus rhizosphaerae</name>
    <dbReference type="NCBI Taxonomy" id="559628"/>
    <lineage>
        <taxon>Bacteria</taxon>
        <taxon>Bacillati</taxon>
        <taxon>Actinomycetota</taxon>
        <taxon>Actinomycetes</taxon>
        <taxon>Kineosporiales</taxon>
        <taxon>Kineosporiaceae</taxon>
        <taxon>Kineococcus</taxon>
    </lineage>
</organism>
<comment type="caution">
    <text evidence="1">The sequence shown here is derived from an EMBL/GenBank/DDBJ whole genome shotgun (WGS) entry which is preliminary data.</text>
</comment>
<dbReference type="Pfam" id="PF01547">
    <property type="entry name" value="SBP_bac_1"/>
    <property type="match status" value="1"/>
</dbReference>
<dbReference type="PANTHER" id="PTHR43649:SF16">
    <property type="entry name" value="SUGAR-BINDING LIPOPROTEIN"/>
    <property type="match status" value="1"/>
</dbReference>
<dbReference type="InterPro" id="IPR006059">
    <property type="entry name" value="SBP"/>
</dbReference>
<protein>
    <submittedName>
        <fullName evidence="1">Carbohydrate ABC transporter substrate-binding protein (CUT1 family)</fullName>
    </submittedName>
</protein>
<dbReference type="EMBL" id="PVZF01000002">
    <property type="protein sequence ID" value="PRY17563.1"/>
    <property type="molecule type" value="Genomic_DNA"/>
</dbReference>
<dbReference type="Proteomes" id="UP000238083">
    <property type="component" value="Unassembled WGS sequence"/>
</dbReference>
<dbReference type="Gene3D" id="3.40.190.10">
    <property type="entry name" value="Periplasmic binding protein-like II"/>
    <property type="match status" value="1"/>
</dbReference>
<dbReference type="InterPro" id="IPR050490">
    <property type="entry name" value="Bact_solute-bd_prot1"/>
</dbReference>
<evidence type="ECO:0000313" key="1">
    <source>
        <dbReference type="EMBL" id="PRY17563.1"/>
    </source>
</evidence>
<dbReference type="PANTHER" id="PTHR43649">
    <property type="entry name" value="ARABINOSE-BINDING PROTEIN-RELATED"/>
    <property type="match status" value="1"/>
</dbReference>
<dbReference type="SUPFAM" id="SSF53850">
    <property type="entry name" value="Periplasmic binding protein-like II"/>
    <property type="match status" value="1"/>
</dbReference>
<keyword evidence="2" id="KW-1185">Reference proteome</keyword>